<sequence>MIFRHLGLLVDTYP</sequence>
<accession>A0A0A8Z7H5</accession>
<reference evidence="1" key="1">
    <citation type="submission" date="2014-09" db="EMBL/GenBank/DDBJ databases">
        <authorList>
            <person name="Magalhaes I.L.F."/>
            <person name="Oliveira U."/>
            <person name="Santos F.R."/>
            <person name="Vidigal T.H.D.A."/>
            <person name="Brescovit A.D."/>
            <person name="Santos A.J."/>
        </authorList>
    </citation>
    <scope>NUCLEOTIDE SEQUENCE</scope>
    <source>
        <tissue evidence="1">Shoot tissue taken approximately 20 cm above the soil surface</tissue>
    </source>
</reference>
<reference evidence="1" key="2">
    <citation type="journal article" date="2015" name="Data Brief">
        <title>Shoot transcriptome of the giant reed, Arundo donax.</title>
        <authorList>
            <person name="Barrero R.A."/>
            <person name="Guerrero F.D."/>
            <person name="Moolhuijzen P."/>
            <person name="Goolsby J.A."/>
            <person name="Tidwell J."/>
            <person name="Bellgard S.E."/>
            <person name="Bellgard M.I."/>
        </authorList>
    </citation>
    <scope>NUCLEOTIDE SEQUENCE</scope>
    <source>
        <tissue evidence="1">Shoot tissue taken approximately 20 cm above the soil surface</tissue>
    </source>
</reference>
<name>A0A0A8Z7H5_ARUDO</name>
<protein>
    <submittedName>
        <fullName evidence="1">Uncharacterized protein</fullName>
    </submittedName>
</protein>
<evidence type="ECO:0000313" key="1">
    <source>
        <dbReference type="EMBL" id="JAD30822.1"/>
    </source>
</evidence>
<organism evidence="1">
    <name type="scientific">Arundo donax</name>
    <name type="common">Giant reed</name>
    <name type="synonym">Donax arundinaceus</name>
    <dbReference type="NCBI Taxonomy" id="35708"/>
    <lineage>
        <taxon>Eukaryota</taxon>
        <taxon>Viridiplantae</taxon>
        <taxon>Streptophyta</taxon>
        <taxon>Embryophyta</taxon>
        <taxon>Tracheophyta</taxon>
        <taxon>Spermatophyta</taxon>
        <taxon>Magnoliopsida</taxon>
        <taxon>Liliopsida</taxon>
        <taxon>Poales</taxon>
        <taxon>Poaceae</taxon>
        <taxon>PACMAD clade</taxon>
        <taxon>Arundinoideae</taxon>
        <taxon>Arundineae</taxon>
        <taxon>Arundo</taxon>
    </lineage>
</organism>
<proteinExistence type="predicted"/>
<dbReference type="EMBL" id="GBRH01267073">
    <property type="protein sequence ID" value="JAD30822.1"/>
    <property type="molecule type" value="Transcribed_RNA"/>
</dbReference>